<feature type="domain" description="BTB" evidence="1">
    <location>
        <begin position="33"/>
        <end position="100"/>
    </location>
</feature>
<organism evidence="2 3">
    <name type="scientific">Heterobasidion irregulare (strain TC 32-1)</name>
    <dbReference type="NCBI Taxonomy" id="747525"/>
    <lineage>
        <taxon>Eukaryota</taxon>
        <taxon>Fungi</taxon>
        <taxon>Dikarya</taxon>
        <taxon>Basidiomycota</taxon>
        <taxon>Agaricomycotina</taxon>
        <taxon>Agaricomycetes</taxon>
        <taxon>Russulales</taxon>
        <taxon>Bondarzewiaceae</taxon>
        <taxon>Heterobasidion</taxon>
        <taxon>Heterobasidion annosum species complex</taxon>
    </lineage>
</organism>
<dbReference type="InterPro" id="IPR011333">
    <property type="entry name" value="SKP1/BTB/POZ_sf"/>
</dbReference>
<keyword evidence="3" id="KW-1185">Reference proteome</keyword>
<feature type="non-terminal residue" evidence="2">
    <location>
        <position position="148"/>
    </location>
</feature>
<dbReference type="AlphaFoldDB" id="W4JV96"/>
<evidence type="ECO:0000259" key="1">
    <source>
        <dbReference type="PROSITE" id="PS50097"/>
    </source>
</evidence>
<dbReference type="HOGENOM" id="CLU_1763171_0_0_1"/>
<dbReference type="RefSeq" id="XP_009550913.1">
    <property type="nucleotide sequence ID" value="XM_009552618.1"/>
</dbReference>
<proteinExistence type="predicted"/>
<evidence type="ECO:0000313" key="3">
    <source>
        <dbReference type="Proteomes" id="UP000030671"/>
    </source>
</evidence>
<dbReference type="Proteomes" id="UP000030671">
    <property type="component" value="Unassembled WGS sequence"/>
</dbReference>
<dbReference type="InParanoid" id="W4JV96"/>
<accession>W4JV96</accession>
<dbReference type="KEGG" id="hir:HETIRDRAFT_222673"/>
<dbReference type="STRING" id="747525.W4JV96"/>
<name>W4JV96_HETIT</name>
<dbReference type="Pfam" id="PF00651">
    <property type="entry name" value="BTB"/>
    <property type="match status" value="1"/>
</dbReference>
<dbReference type="SUPFAM" id="SSF54695">
    <property type="entry name" value="POZ domain"/>
    <property type="match status" value="1"/>
</dbReference>
<dbReference type="OrthoDB" id="2799068at2759"/>
<dbReference type="EMBL" id="KI925463">
    <property type="protein sequence ID" value="ETW77404.1"/>
    <property type="molecule type" value="Genomic_DNA"/>
</dbReference>
<sequence length="148" mass="17011">MNSAPPPNKRRRIDAEPEQGMLRNHSKLFYSDGDTIIQCESILFRVHISRLADHAQWFSKFLTPERERKDNMLFLSLKAGSDDMAAFLTAIYDGLLPDPVLTVNNYIYFCSVLKTAHRYGAESIKNAVLTRFQATWPAKLEDHMVHVQ</sequence>
<reference evidence="2 3" key="1">
    <citation type="journal article" date="2012" name="New Phytol.">
        <title>Insight into trade-off between wood decay and parasitism from the genome of a fungal forest pathogen.</title>
        <authorList>
            <person name="Olson A."/>
            <person name="Aerts A."/>
            <person name="Asiegbu F."/>
            <person name="Belbahri L."/>
            <person name="Bouzid O."/>
            <person name="Broberg A."/>
            <person name="Canback B."/>
            <person name="Coutinho P.M."/>
            <person name="Cullen D."/>
            <person name="Dalman K."/>
            <person name="Deflorio G."/>
            <person name="van Diepen L.T."/>
            <person name="Dunand C."/>
            <person name="Duplessis S."/>
            <person name="Durling M."/>
            <person name="Gonthier P."/>
            <person name="Grimwood J."/>
            <person name="Fossdal C.G."/>
            <person name="Hansson D."/>
            <person name="Henrissat B."/>
            <person name="Hietala A."/>
            <person name="Himmelstrand K."/>
            <person name="Hoffmeister D."/>
            <person name="Hogberg N."/>
            <person name="James T.Y."/>
            <person name="Karlsson M."/>
            <person name="Kohler A."/>
            <person name="Kues U."/>
            <person name="Lee Y.H."/>
            <person name="Lin Y.C."/>
            <person name="Lind M."/>
            <person name="Lindquist E."/>
            <person name="Lombard V."/>
            <person name="Lucas S."/>
            <person name="Lunden K."/>
            <person name="Morin E."/>
            <person name="Murat C."/>
            <person name="Park J."/>
            <person name="Raffaello T."/>
            <person name="Rouze P."/>
            <person name="Salamov A."/>
            <person name="Schmutz J."/>
            <person name="Solheim H."/>
            <person name="Stahlberg J."/>
            <person name="Velez H."/>
            <person name="de Vries R.P."/>
            <person name="Wiebenga A."/>
            <person name="Woodward S."/>
            <person name="Yakovlev I."/>
            <person name="Garbelotto M."/>
            <person name="Martin F."/>
            <person name="Grigoriev I.V."/>
            <person name="Stenlid J."/>
        </authorList>
    </citation>
    <scope>NUCLEOTIDE SEQUENCE [LARGE SCALE GENOMIC DNA]</scope>
    <source>
        <strain evidence="2 3">TC 32-1</strain>
    </source>
</reference>
<dbReference type="GeneID" id="20668665"/>
<gene>
    <name evidence="2" type="ORF">HETIRDRAFT_222673</name>
</gene>
<dbReference type="PROSITE" id="PS50097">
    <property type="entry name" value="BTB"/>
    <property type="match status" value="1"/>
</dbReference>
<dbReference type="InterPro" id="IPR000210">
    <property type="entry name" value="BTB/POZ_dom"/>
</dbReference>
<evidence type="ECO:0000313" key="2">
    <source>
        <dbReference type="EMBL" id="ETW77404.1"/>
    </source>
</evidence>
<dbReference type="Gene3D" id="3.30.710.10">
    <property type="entry name" value="Potassium Channel Kv1.1, Chain A"/>
    <property type="match status" value="1"/>
</dbReference>
<protein>
    <recommendedName>
        <fullName evidence="1">BTB domain-containing protein</fullName>
    </recommendedName>
</protein>